<dbReference type="InterPro" id="IPR004088">
    <property type="entry name" value="KH_dom_type_1"/>
</dbReference>
<dbReference type="SMART" id="SM00322">
    <property type="entry name" value="KH"/>
    <property type="match status" value="3"/>
</dbReference>
<dbReference type="CDD" id="cd00105">
    <property type="entry name" value="KH-I"/>
    <property type="match status" value="1"/>
</dbReference>
<accession>A0ABQ7JGK2</accession>
<dbReference type="Pfam" id="PF00013">
    <property type="entry name" value="KH_1"/>
    <property type="match status" value="3"/>
</dbReference>
<evidence type="ECO:0000313" key="5">
    <source>
        <dbReference type="EMBL" id="KAF8823005.1"/>
    </source>
</evidence>
<keyword evidence="2" id="KW-0694">RNA-binding</keyword>
<feature type="domain" description="K Homology" evidence="4">
    <location>
        <begin position="312"/>
        <end position="385"/>
    </location>
</feature>
<evidence type="ECO:0000256" key="2">
    <source>
        <dbReference type="PROSITE-ProRule" id="PRU00117"/>
    </source>
</evidence>
<evidence type="ECO:0000256" key="3">
    <source>
        <dbReference type="SAM" id="MobiDB-lite"/>
    </source>
</evidence>
<keyword evidence="1" id="KW-0677">Repeat</keyword>
<dbReference type="EMBL" id="JADAQX010000008">
    <property type="protein sequence ID" value="KAF8823005.1"/>
    <property type="molecule type" value="Genomic_DNA"/>
</dbReference>
<reference evidence="5 6" key="1">
    <citation type="journal article" date="2020" name="bioRxiv">
        <title>Metabolic contributions of an alphaproteobacterial endosymbiont in the apicomplexan Cardiosporidium cionae.</title>
        <authorList>
            <person name="Hunter E.S."/>
            <person name="Paight C.J."/>
            <person name="Lane C.E."/>
        </authorList>
    </citation>
    <scope>NUCLEOTIDE SEQUENCE [LARGE SCALE GENOMIC DNA]</scope>
    <source>
        <strain evidence="5">ESH_2018</strain>
    </source>
</reference>
<feature type="region of interest" description="Disordered" evidence="3">
    <location>
        <begin position="396"/>
        <end position="447"/>
    </location>
</feature>
<evidence type="ECO:0000313" key="6">
    <source>
        <dbReference type="Proteomes" id="UP000823046"/>
    </source>
</evidence>
<dbReference type="SUPFAM" id="SSF54791">
    <property type="entry name" value="Eukaryotic type KH-domain (KH-domain type I)"/>
    <property type="match status" value="3"/>
</dbReference>
<dbReference type="InterPro" id="IPR004087">
    <property type="entry name" value="KH_dom"/>
</dbReference>
<dbReference type="InterPro" id="IPR036612">
    <property type="entry name" value="KH_dom_type_1_sf"/>
</dbReference>
<comment type="caution">
    <text evidence="5">The sequence shown here is derived from an EMBL/GenBank/DDBJ whole genome shotgun (WGS) entry which is preliminary data.</text>
</comment>
<organism evidence="5 6">
    <name type="scientific">Cardiosporidium cionae</name>
    <dbReference type="NCBI Taxonomy" id="476202"/>
    <lineage>
        <taxon>Eukaryota</taxon>
        <taxon>Sar</taxon>
        <taxon>Alveolata</taxon>
        <taxon>Apicomplexa</taxon>
        <taxon>Aconoidasida</taxon>
        <taxon>Nephromycida</taxon>
        <taxon>Cardiosporidium</taxon>
    </lineage>
</organism>
<feature type="region of interest" description="Disordered" evidence="3">
    <location>
        <begin position="128"/>
        <end position="172"/>
    </location>
</feature>
<name>A0ABQ7JGK2_9APIC</name>
<feature type="compositionally biased region" description="Low complexity" evidence="3">
    <location>
        <begin position="436"/>
        <end position="447"/>
    </location>
</feature>
<feature type="domain" description="K Homology" evidence="4">
    <location>
        <begin position="49"/>
        <end position="122"/>
    </location>
</feature>
<sequence length="447" mass="49060">IPRHFIMRRPMDSEEAPFSSVEGMGMAVSAVDNLSYLEKEENSRNRTSSPCYVKFLVPYSVAGSIIGRNGTEIAIAEKQTQSTIRLSNADCFFPGTIQRTCVICGGMENVIEAIMIILSKLRSNLLQMNRPGNEDGGSTTGSQREDAPPWAPETRLVDEEMPRKEMERSLGSPDGIERFNCTMVVPKTAVSAIIGKGGLAIRSLSEKTGAKILVSDRENGLMERLVDFTGSYDAVKMAVTTIARDIQDDRLLRECCQQLDYRSAPSAPSDSHYNPPPVSGPPSTLAGVSVFPPHGCDDNVTYPGVRPIVLISNCEIHLHVPDNAIGAIIGKQGSCLSEIMRRSGAKVMVSQKGELVPGTMNRQVKLSGELLSVHHAHALLWQQYMFYMGGSESPADGYSPTNYPRRDPPYPGNSVPLPKSYNFSGRAVRRSRSRQRYISPYSSHSMR</sequence>
<evidence type="ECO:0000259" key="4">
    <source>
        <dbReference type="SMART" id="SM00322"/>
    </source>
</evidence>
<keyword evidence="6" id="KW-1185">Reference proteome</keyword>
<evidence type="ECO:0000256" key="1">
    <source>
        <dbReference type="ARBA" id="ARBA00022737"/>
    </source>
</evidence>
<dbReference type="Proteomes" id="UP000823046">
    <property type="component" value="Unassembled WGS sequence"/>
</dbReference>
<dbReference type="PROSITE" id="PS50084">
    <property type="entry name" value="KH_TYPE_1"/>
    <property type="match status" value="3"/>
</dbReference>
<proteinExistence type="predicted"/>
<dbReference type="Gene3D" id="3.30.1370.10">
    <property type="entry name" value="K Homology domain, type 1"/>
    <property type="match status" value="3"/>
</dbReference>
<feature type="compositionally biased region" description="Basic and acidic residues" evidence="3">
    <location>
        <begin position="155"/>
        <end position="168"/>
    </location>
</feature>
<gene>
    <name evidence="5" type="ORF">IE077_001480</name>
</gene>
<feature type="non-terminal residue" evidence="5">
    <location>
        <position position="1"/>
    </location>
</feature>
<feature type="domain" description="K Homology" evidence="4">
    <location>
        <begin position="177"/>
        <end position="247"/>
    </location>
</feature>
<dbReference type="PANTHER" id="PTHR10288">
    <property type="entry name" value="KH DOMAIN CONTAINING RNA BINDING PROTEIN"/>
    <property type="match status" value="1"/>
</dbReference>
<protein>
    <submittedName>
        <fullName evidence="5">Rna-binding protein Nova-2</fullName>
    </submittedName>
</protein>